<evidence type="ECO:0000313" key="1">
    <source>
        <dbReference type="EMBL" id="QJA53557.1"/>
    </source>
</evidence>
<dbReference type="AlphaFoldDB" id="A0A6H2A1W2"/>
<reference evidence="1" key="1">
    <citation type="submission" date="2020-03" db="EMBL/GenBank/DDBJ databases">
        <title>The deep terrestrial virosphere.</title>
        <authorList>
            <person name="Holmfeldt K."/>
            <person name="Nilsson E."/>
            <person name="Simone D."/>
            <person name="Lopez-Fernandez M."/>
            <person name="Wu X."/>
            <person name="de Brujin I."/>
            <person name="Lundin D."/>
            <person name="Andersson A."/>
            <person name="Bertilsson S."/>
            <person name="Dopson M."/>
        </authorList>
    </citation>
    <scope>NUCLEOTIDE SEQUENCE</scope>
    <source>
        <strain evidence="1">TM448A03703</strain>
        <strain evidence="2">TM448B03554</strain>
    </source>
</reference>
<organism evidence="1">
    <name type="scientific">viral metagenome</name>
    <dbReference type="NCBI Taxonomy" id="1070528"/>
    <lineage>
        <taxon>unclassified sequences</taxon>
        <taxon>metagenomes</taxon>
        <taxon>organismal metagenomes</taxon>
    </lineage>
</organism>
<sequence length="55" mass="6150">MDTLTWTMNCVLFGAKVIKLIKDGKQQEAVAEIKNLSSEFDDTSATYLAKRLAEI</sequence>
<proteinExistence type="predicted"/>
<protein>
    <submittedName>
        <fullName evidence="1">Uncharacterized protein</fullName>
    </submittedName>
</protein>
<dbReference type="EMBL" id="MT144431">
    <property type="protein sequence ID" value="QJA53557.1"/>
    <property type="molecule type" value="Genomic_DNA"/>
</dbReference>
<evidence type="ECO:0000313" key="2">
    <source>
        <dbReference type="EMBL" id="QJI02727.1"/>
    </source>
</evidence>
<accession>A0A6H2A1W2</accession>
<dbReference type="EMBL" id="MT145025">
    <property type="protein sequence ID" value="QJI02727.1"/>
    <property type="molecule type" value="Genomic_DNA"/>
</dbReference>
<name>A0A6H2A1W2_9ZZZZ</name>
<gene>
    <name evidence="1" type="ORF">TM448A03703_0006</name>
    <name evidence="2" type="ORF">TM448B03554_0010</name>
</gene>